<organism evidence="4 5">
    <name type="scientific">Pseudomonas graminis</name>
    <dbReference type="NCBI Taxonomy" id="158627"/>
    <lineage>
        <taxon>Bacteria</taxon>
        <taxon>Pseudomonadati</taxon>
        <taxon>Pseudomonadota</taxon>
        <taxon>Gammaproteobacteria</taxon>
        <taxon>Pseudomonadales</taxon>
        <taxon>Pseudomonadaceae</taxon>
        <taxon>Pseudomonas</taxon>
    </lineage>
</organism>
<comment type="caution">
    <text evidence="4">The sequence shown here is derived from an EMBL/GenBank/DDBJ whole genome shotgun (WGS) entry which is preliminary data.</text>
</comment>
<dbReference type="InterPro" id="IPR002104">
    <property type="entry name" value="Integrase_catalytic"/>
</dbReference>
<sequence>MLPITIREITYNSVETTKTVSHCILIADKGGKHVLLTHPNLFLYKKTQSSLSTSRRYASIVSMFYRFLSTQSKMKGKELGVYHHLVDNRDIMLWQVQRQVDRLEGQSIKPNSETIYEDAKILLGYFHWLNEQGFVTNVQVGLRTWRANFKSKRMLSYIQVKAKVKIDANNIRVLDKKSRQRQSDFLITEGEIKLLLESYVDPVYRCIFNLALGTAMRPMDLVKFPFIGNRANKHILSYSEMDNGHKTTSYTVYESKGNKDRKIVINMEDLKALEEHYITPYYGERKKLYKKKYGHSCPPDILFLNKKGEPVTEKMIASRTNDAKKKSMKVDPTFRPHLSFYQTRHWWPTQHIIATFGERLLTENLEVMYLATAQAIQNQMGHEDIETTYKHYIDMARVIMMVHRGHSLDLIKAPALSVGQFITSLSLPTGIAKPDFSLQEAG</sequence>
<accession>A0A1C2EEM1</accession>
<proteinExistence type="predicted"/>
<dbReference type="InterPro" id="IPR011010">
    <property type="entry name" value="DNA_brk_join_enz"/>
</dbReference>
<gene>
    <name evidence="4" type="ORF">BBI10_02255</name>
</gene>
<dbReference type="PANTHER" id="PTHR30349">
    <property type="entry name" value="PHAGE INTEGRASE-RELATED"/>
    <property type="match status" value="1"/>
</dbReference>
<dbReference type="Pfam" id="PF00589">
    <property type="entry name" value="Phage_integrase"/>
    <property type="match status" value="1"/>
</dbReference>
<keyword evidence="2" id="KW-0233">DNA recombination</keyword>
<dbReference type="PANTHER" id="PTHR30349:SF89">
    <property type="entry name" value="INTEGRASE_RECOMBINASE"/>
    <property type="match status" value="1"/>
</dbReference>
<dbReference type="OrthoDB" id="9150036at2"/>
<evidence type="ECO:0000256" key="1">
    <source>
        <dbReference type="ARBA" id="ARBA00022908"/>
    </source>
</evidence>
<dbReference type="AlphaFoldDB" id="A0A1C2EEM1"/>
<feature type="domain" description="Tyr recombinase" evidence="3">
    <location>
        <begin position="181"/>
        <end position="409"/>
    </location>
</feature>
<dbReference type="CDD" id="cd00397">
    <property type="entry name" value="DNA_BRE_C"/>
    <property type="match status" value="1"/>
</dbReference>
<dbReference type="GO" id="GO:0003677">
    <property type="term" value="F:DNA binding"/>
    <property type="evidence" value="ECO:0007669"/>
    <property type="project" value="InterPro"/>
</dbReference>
<reference evidence="4 5" key="1">
    <citation type="submission" date="2016-08" db="EMBL/GenBank/DDBJ databases">
        <title>Whole genome sequence of Pseudomonas graminis strain UASWS1507, a potential biological control agent for agriculture.</title>
        <authorList>
            <person name="Crovadore J."/>
            <person name="Calmin G."/>
            <person name="Chablais R."/>
            <person name="Cochard B."/>
            <person name="Lefort F."/>
        </authorList>
    </citation>
    <scope>NUCLEOTIDE SEQUENCE [LARGE SCALE GENOMIC DNA]</scope>
    <source>
        <strain evidence="4 5">UASWS1507</strain>
    </source>
</reference>
<evidence type="ECO:0000313" key="5">
    <source>
        <dbReference type="Proteomes" id="UP000095143"/>
    </source>
</evidence>
<name>A0A1C2EEM1_9PSED</name>
<dbReference type="GO" id="GO:0006310">
    <property type="term" value="P:DNA recombination"/>
    <property type="evidence" value="ECO:0007669"/>
    <property type="project" value="UniProtKB-KW"/>
</dbReference>
<dbReference type="PROSITE" id="PS51898">
    <property type="entry name" value="TYR_RECOMBINASE"/>
    <property type="match status" value="1"/>
</dbReference>
<dbReference type="InterPro" id="IPR013762">
    <property type="entry name" value="Integrase-like_cat_sf"/>
</dbReference>
<dbReference type="Gene3D" id="1.10.443.10">
    <property type="entry name" value="Intergrase catalytic core"/>
    <property type="match status" value="1"/>
</dbReference>
<protein>
    <submittedName>
        <fullName evidence="4">DNA breaking-rejoining enzyme</fullName>
    </submittedName>
</protein>
<dbReference type="SUPFAM" id="SSF56349">
    <property type="entry name" value="DNA breaking-rejoining enzymes"/>
    <property type="match status" value="1"/>
</dbReference>
<dbReference type="GO" id="GO:0015074">
    <property type="term" value="P:DNA integration"/>
    <property type="evidence" value="ECO:0007669"/>
    <property type="project" value="UniProtKB-KW"/>
</dbReference>
<dbReference type="Proteomes" id="UP000095143">
    <property type="component" value="Unassembled WGS sequence"/>
</dbReference>
<keyword evidence="1" id="KW-0229">DNA integration</keyword>
<dbReference type="InterPro" id="IPR050090">
    <property type="entry name" value="Tyrosine_recombinase_XerCD"/>
</dbReference>
<evidence type="ECO:0000256" key="2">
    <source>
        <dbReference type="ARBA" id="ARBA00023172"/>
    </source>
</evidence>
<evidence type="ECO:0000259" key="3">
    <source>
        <dbReference type="PROSITE" id="PS51898"/>
    </source>
</evidence>
<evidence type="ECO:0000313" key="4">
    <source>
        <dbReference type="EMBL" id="OCX25528.1"/>
    </source>
</evidence>
<dbReference type="EMBL" id="MDEN01000049">
    <property type="protein sequence ID" value="OCX25528.1"/>
    <property type="molecule type" value="Genomic_DNA"/>
</dbReference>